<feature type="region of interest" description="Disordered" evidence="1">
    <location>
        <begin position="139"/>
        <end position="269"/>
    </location>
</feature>
<dbReference type="AlphaFoldDB" id="A0A8K1C9X2"/>
<keyword evidence="3" id="KW-1185">Reference proteome</keyword>
<evidence type="ECO:0000313" key="3">
    <source>
        <dbReference type="Proteomes" id="UP000794436"/>
    </source>
</evidence>
<accession>A0A8K1C9X2</accession>
<evidence type="ECO:0000313" key="2">
    <source>
        <dbReference type="EMBL" id="TMW59272.1"/>
    </source>
</evidence>
<proteinExistence type="predicted"/>
<reference evidence="2" key="1">
    <citation type="submission" date="2019-03" db="EMBL/GenBank/DDBJ databases">
        <title>Long read genome sequence of the mycoparasitic Pythium oligandrum ATCC 38472 isolated from sugarbeet rhizosphere.</title>
        <authorList>
            <person name="Gaulin E."/>
        </authorList>
    </citation>
    <scope>NUCLEOTIDE SEQUENCE</scope>
    <source>
        <strain evidence="2">ATCC 38472_TT</strain>
    </source>
</reference>
<feature type="compositionally biased region" description="Basic and acidic residues" evidence="1">
    <location>
        <begin position="151"/>
        <end position="168"/>
    </location>
</feature>
<organism evidence="2 3">
    <name type="scientific">Pythium oligandrum</name>
    <name type="common">Mycoparasitic fungus</name>
    <dbReference type="NCBI Taxonomy" id="41045"/>
    <lineage>
        <taxon>Eukaryota</taxon>
        <taxon>Sar</taxon>
        <taxon>Stramenopiles</taxon>
        <taxon>Oomycota</taxon>
        <taxon>Peronosporomycetes</taxon>
        <taxon>Pythiales</taxon>
        <taxon>Pythiaceae</taxon>
        <taxon>Pythium</taxon>
    </lineage>
</organism>
<dbReference type="OrthoDB" id="167315at2759"/>
<dbReference type="Proteomes" id="UP000794436">
    <property type="component" value="Unassembled WGS sequence"/>
</dbReference>
<sequence length="269" mass="30227">MESIVIRIDHFHDRKLYVSNVRSWLEELGVTTGRLVTMGETHLLFIEATEEQNTRLIECFATRAVDTNVRDEPCIDRFIDVVARKSIEAATCKGFLEINLLNAAMLERMLVHEWKGEKAWLADVLSTPRTKSLLKWRDEAKAARKDRRKRAAQDREVEKAAKRLKAEQDAAAEEQEESEEKTKTEGTIEAESADEKEEADKPPPAKANKPAEQTHKPKPVVAKTAKPKSAPHKKPSPTAHGKQATRSASPTVPQKPSHTSKAKTNGKKR</sequence>
<feature type="compositionally biased region" description="Basic residues" evidence="1">
    <location>
        <begin position="258"/>
        <end position="269"/>
    </location>
</feature>
<name>A0A8K1C9X2_PYTOL</name>
<comment type="caution">
    <text evidence="2">The sequence shown here is derived from an EMBL/GenBank/DDBJ whole genome shotgun (WGS) entry which is preliminary data.</text>
</comment>
<feature type="compositionally biased region" description="Polar residues" evidence="1">
    <location>
        <begin position="244"/>
        <end position="257"/>
    </location>
</feature>
<feature type="compositionally biased region" description="Basic residues" evidence="1">
    <location>
        <begin position="225"/>
        <end position="235"/>
    </location>
</feature>
<dbReference type="EMBL" id="SPLM01000109">
    <property type="protein sequence ID" value="TMW59272.1"/>
    <property type="molecule type" value="Genomic_DNA"/>
</dbReference>
<gene>
    <name evidence="2" type="ORF">Poli38472_004341</name>
</gene>
<protein>
    <submittedName>
        <fullName evidence="2">Uncharacterized protein</fullName>
    </submittedName>
</protein>
<evidence type="ECO:0000256" key="1">
    <source>
        <dbReference type="SAM" id="MobiDB-lite"/>
    </source>
</evidence>
<feature type="compositionally biased region" description="Acidic residues" evidence="1">
    <location>
        <begin position="170"/>
        <end position="179"/>
    </location>
</feature>